<feature type="compositionally biased region" description="Basic and acidic residues" evidence="1">
    <location>
        <begin position="15"/>
        <end position="31"/>
    </location>
</feature>
<proteinExistence type="predicted"/>
<dbReference type="PIRSF" id="PIRSF002590">
    <property type="entry name" value="HSP9/HSP12_fun"/>
    <property type="match status" value="1"/>
</dbReference>
<protein>
    <submittedName>
        <fullName evidence="2">Uncharacterized protein</fullName>
    </submittedName>
</protein>
<keyword evidence="3" id="KW-1185">Reference proteome</keyword>
<dbReference type="OrthoDB" id="2348401at2759"/>
<gene>
    <name evidence="2" type="ORF">EW145_g3175</name>
</gene>
<evidence type="ECO:0000256" key="1">
    <source>
        <dbReference type="SAM" id="MobiDB-lite"/>
    </source>
</evidence>
<name>A0A4S4L9Z8_9AGAM</name>
<evidence type="ECO:0000313" key="3">
    <source>
        <dbReference type="Proteomes" id="UP000308199"/>
    </source>
</evidence>
<dbReference type="Pfam" id="PF04119">
    <property type="entry name" value="HSP9_HSP12"/>
    <property type="match status" value="1"/>
</dbReference>
<reference evidence="2 3" key="1">
    <citation type="submission" date="2019-02" db="EMBL/GenBank/DDBJ databases">
        <title>Genome sequencing of the rare red list fungi Phellinidium pouzarii.</title>
        <authorList>
            <person name="Buettner E."/>
            <person name="Kellner H."/>
        </authorList>
    </citation>
    <scope>NUCLEOTIDE SEQUENCE [LARGE SCALE GENOMIC DNA]</scope>
    <source>
        <strain evidence="2 3">DSM 108285</strain>
    </source>
</reference>
<evidence type="ECO:0000313" key="2">
    <source>
        <dbReference type="EMBL" id="THH07728.1"/>
    </source>
</evidence>
<feature type="region of interest" description="Disordered" evidence="1">
    <location>
        <begin position="1"/>
        <end position="82"/>
    </location>
</feature>
<dbReference type="EMBL" id="SGPK01000129">
    <property type="protein sequence ID" value="THH07728.1"/>
    <property type="molecule type" value="Genomic_DNA"/>
</dbReference>
<sequence>MRQSFSDKASNAMKPDSEKTTAEHMGDKLKGNADSAASSMQPESEKSYTQKAGDMFSGNSNENNESFVDKTKNAMGMGNKRG</sequence>
<dbReference type="Gene3D" id="6.10.250.2440">
    <property type="match status" value="2"/>
</dbReference>
<dbReference type="AlphaFoldDB" id="A0A4S4L9Z8"/>
<organism evidence="2 3">
    <name type="scientific">Phellinidium pouzarii</name>
    <dbReference type="NCBI Taxonomy" id="167371"/>
    <lineage>
        <taxon>Eukaryota</taxon>
        <taxon>Fungi</taxon>
        <taxon>Dikarya</taxon>
        <taxon>Basidiomycota</taxon>
        <taxon>Agaricomycotina</taxon>
        <taxon>Agaricomycetes</taxon>
        <taxon>Hymenochaetales</taxon>
        <taxon>Hymenochaetaceae</taxon>
        <taxon>Phellinidium</taxon>
    </lineage>
</organism>
<accession>A0A4S4L9Z8</accession>
<comment type="caution">
    <text evidence="2">The sequence shown here is derived from an EMBL/GenBank/DDBJ whole genome shotgun (WGS) entry which is preliminary data.</text>
</comment>
<dbReference type="InterPro" id="IPR007250">
    <property type="entry name" value="HSP9_HSP12"/>
</dbReference>
<dbReference type="Proteomes" id="UP000308199">
    <property type="component" value="Unassembled WGS sequence"/>
</dbReference>